<evidence type="ECO:0000313" key="1">
    <source>
        <dbReference type="EMBL" id="CUO77695.1"/>
    </source>
</evidence>
<accession>A0A174HXZ3</accession>
<evidence type="ECO:0000313" key="2">
    <source>
        <dbReference type="Proteomes" id="UP000095679"/>
    </source>
</evidence>
<dbReference type="EMBL" id="CYZL01000024">
    <property type="protein sequence ID" value="CUO77695.1"/>
    <property type="molecule type" value="Genomic_DNA"/>
</dbReference>
<organism evidence="1 2">
    <name type="scientific">Anaerobutyricum hallii</name>
    <dbReference type="NCBI Taxonomy" id="39488"/>
    <lineage>
        <taxon>Bacteria</taxon>
        <taxon>Bacillati</taxon>
        <taxon>Bacillota</taxon>
        <taxon>Clostridia</taxon>
        <taxon>Lachnospirales</taxon>
        <taxon>Lachnospiraceae</taxon>
        <taxon>Anaerobutyricum</taxon>
    </lineage>
</organism>
<gene>
    <name evidence="1" type="ORF">ERS852450_02403</name>
</gene>
<name>A0A174HXZ3_9FIRM</name>
<dbReference type="RefSeq" id="WP_055299305.1">
    <property type="nucleotide sequence ID" value="NZ_BLYK01000073.1"/>
</dbReference>
<dbReference type="AlphaFoldDB" id="A0A174HXZ3"/>
<dbReference type="Proteomes" id="UP000095679">
    <property type="component" value="Unassembled WGS sequence"/>
</dbReference>
<reference evidence="1 2" key="1">
    <citation type="submission" date="2015-09" db="EMBL/GenBank/DDBJ databases">
        <authorList>
            <consortium name="Pathogen Informatics"/>
        </authorList>
    </citation>
    <scope>NUCLEOTIDE SEQUENCE [LARGE SCALE GENOMIC DNA]</scope>
    <source>
        <strain evidence="1 2">2789STDY5834835</strain>
    </source>
</reference>
<protein>
    <submittedName>
        <fullName evidence="1">Uncharacterized protein</fullName>
    </submittedName>
</protein>
<sequence length="94" mass="10798">MAIIFNSKECGITKEEMKLLYRYDLIECNDFTFTVATIPSWAMEEAKNLIGKDFKGTGWNDSLVSGSKKAIKLKNQYDHPTLYEKTMKCFTQEG</sequence>
<proteinExistence type="predicted"/>